<dbReference type="GO" id="GO:0016020">
    <property type="term" value="C:membrane"/>
    <property type="evidence" value="ECO:0007669"/>
    <property type="project" value="UniProtKB-SubCell"/>
</dbReference>
<evidence type="ECO:0000256" key="6">
    <source>
        <dbReference type="ARBA" id="ARBA00022989"/>
    </source>
</evidence>
<keyword evidence="9" id="KW-0739">Sodium transport</keyword>
<feature type="transmembrane region" description="Helical" evidence="12">
    <location>
        <begin position="340"/>
        <end position="362"/>
    </location>
</feature>
<dbReference type="AlphaFoldDB" id="A0AAV7IGU5"/>
<dbReference type="InterPro" id="IPR020846">
    <property type="entry name" value="MFS_dom"/>
</dbReference>
<accession>A0AAV7IGU5</accession>
<dbReference type="PANTHER" id="PTHR11662">
    <property type="entry name" value="SOLUTE CARRIER FAMILY 17"/>
    <property type="match status" value="1"/>
</dbReference>
<gene>
    <name evidence="14" type="ORF">KQX54_014639</name>
</gene>
<feature type="transmembrane region" description="Helical" evidence="12">
    <location>
        <begin position="236"/>
        <end position="256"/>
    </location>
</feature>
<evidence type="ECO:0000256" key="11">
    <source>
        <dbReference type="ARBA" id="ARBA00068450"/>
    </source>
</evidence>
<dbReference type="GO" id="GO:0006814">
    <property type="term" value="P:sodium ion transport"/>
    <property type="evidence" value="ECO:0007669"/>
    <property type="project" value="UniProtKB-KW"/>
</dbReference>
<evidence type="ECO:0000313" key="15">
    <source>
        <dbReference type="Proteomes" id="UP000826195"/>
    </source>
</evidence>
<evidence type="ECO:0000256" key="10">
    <source>
        <dbReference type="ARBA" id="ARBA00054632"/>
    </source>
</evidence>
<comment type="caution">
    <text evidence="14">The sequence shown here is derived from an EMBL/GenBank/DDBJ whole genome shotgun (WGS) entry which is preliminary data.</text>
</comment>
<feature type="transmembrane region" description="Helical" evidence="12">
    <location>
        <begin position="141"/>
        <end position="159"/>
    </location>
</feature>
<evidence type="ECO:0000256" key="3">
    <source>
        <dbReference type="ARBA" id="ARBA00022448"/>
    </source>
</evidence>
<protein>
    <recommendedName>
        <fullName evidence="11">Putative inorganic phosphate cotransporter</fullName>
    </recommendedName>
</protein>
<feature type="transmembrane region" description="Helical" evidence="12">
    <location>
        <begin position="374"/>
        <end position="393"/>
    </location>
</feature>
<feature type="transmembrane region" description="Helical" evidence="12">
    <location>
        <begin position="165"/>
        <end position="183"/>
    </location>
</feature>
<evidence type="ECO:0000256" key="1">
    <source>
        <dbReference type="ARBA" id="ARBA00004141"/>
    </source>
</evidence>
<feature type="transmembrane region" description="Helical" evidence="12">
    <location>
        <begin position="37"/>
        <end position="56"/>
    </location>
</feature>
<comment type="function">
    <text evidence="10">May be an inorganic phosphate cotransporter.</text>
</comment>
<dbReference type="InterPro" id="IPR011701">
    <property type="entry name" value="MFS"/>
</dbReference>
<dbReference type="PANTHER" id="PTHR11662:SF247">
    <property type="entry name" value="MAJOR FACILITATOR SUPERFAMILY (MFS) PROFILE DOMAIN-CONTAINING PROTEIN-RELATED"/>
    <property type="match status" value="1"/>
</dbReference>
<evidence type="ECO:0000256" key="7">
    <source>
        <dbReference type="ARBA" id="ARBA00023053"/>
    </source>
</evidence>
<comment type="subcellular location">
    <subcellularLocation>
        <location evidence="1">Membrane</location>
        <topology evidence="1">Multi-pass membrane protein</topology>
    </subcellularLocation>
</comment>
<dbReference type="GO" id="GO:0006820">
    <property type="term" value="P:monoatomic anion transport"/>
    <property type="evidence" value="ECO:0007669"/>
    <property type="project" value="TreeGrafter"/>
</dbReference>
<feature type="transmembrane region" description="Helical" evidence="12">
    <location>
        <begin position="114"/>
        <end position="134"/>
    </location>
</feature>
<keyword evidence="6 12" id="KW-1133">Transmembrane helix</keyword>
<keyword evidence="3" id="KW-0813">Transport</keyword>
<dbReference type="FunFam" id="1.20.1250.20:FF:000003">
    <property type="entry name" value="Solute carrier family 17 member 3"/>
    <property type="match status" value="1"/>
</dbReference>
<evidence type="ECO:0000256" key="2">
    <source>
        <dbReference type="ARBA" id="ARBA00008586"/>
    </source>
</evidence>
<dbReference type="InterPro" id="IPR050382">
    <property type="entry name" value="MFS_Na/Anion_cotransporter"/>
</dbReference>
<name>A0AAV7IGU5_COTGL</name>
<proteinExistence type="inferred from homology"/>
<dbReference type="InterPro" id="IPR027417">
    <property type="entry name" value="P-loop_NTPase"/>
</dbReference>
<feature type="transmembrane region" description="Helical" evidence="12">
    <location>
        <begin position="430"/>
        <end position="455"/>
    </location>
</feature>
<keyword evidence="7" id="KW-0915">Sodium</keyword>
<evidence type="ECO:0000256" key="8">
    <source>
        <dbReference type="ARBA" id="ARBA00023136"/>
    </source>
</evidence>
<feature type="transmembrane region" description="Helical" evidence="12">
    <location>
        <begin position="467"/>
        <end position="486"/>
    </location>
</feature>
<keyword evidence="5" id="KW-0769">Symport</keyword>
<keyword evidence="15" id="KW-1185">Reference proteome</keyword>
<evidence type="ECO:0000256" key="5">
    <source>
        <dbReference type="ARBA" id="ARBA00022847"/>
    </source>
</evidence>
<dbReference type="SUPFAM" id="SSF103473">
    <property type="entry name" value="MFS general substrate transporter"/>
    <property type="match status" value="1"/>
</dbReference>
<evidence type="ECO:0000256" key="9">
    <source>
        <dbReference type="ARBA" id="ARBA00023201"/>
    </source>
</evidence>
<keyword evidence="4 12" id="KW-0812">Transmembrane</keyword>
<dbReference type="CDD" id="cd17318">
    <property type="entry name" value="MFS_SLC17"/>
    <property type="match status" value="1"/>
</dbReference>
<organism evidence="14 15">
    <name type="scientific">Cotesia glomerata</name>
    <name type="common">Lepidopteran parasitic wasp</name>
    <name type="synonym">Apanteles glomeratus</name>
    <dbReference type="NCBI Taxonomy" id="32391"/>
    <lineage>
        <taxon>Eukaryota</taxon>
        <taxon>Metazoa</taxon>
        <taxon>Ecdysozoa</taxon>
        <taxon>Arthropoda</taxon>
        <taxon>Hexapoda</taxon>
        <taxon>Insecta</taxon>
        <taxon>Pterygota</taxon>
        <taxon>Neoptera</taxon>
        <taxon>Endopterygota</taxon>
        <taxon>Hymenoptera</taxon>
        <taxon>Apocrita</taxon>
        <taxon>Ichneumonoidea</taxon>
        <taxon>Braconidae</taxon>
        <taxon>Microgastrinae</taxon>
        <taxon>Cotesia</taxon>
    </lineage>
</organism>
<dbReference type="EMBL" id="JAHXZJ010001492">
    <property type="protein sequence ID" value="KAH0552743.1"/>
    <property type="molecule type" value="Genomic_DNA"/>
</dbReference>
<sequence length="721" mass="81029">MMIAANNDNRGRNGHVLVWEQPGLDETDRPKQTRAWIGSRHIVTFMLFLGMANAYVMRTNMSVAIVAMVNHTATEHDKKMEVVDECPGVEDRNSSGNLMTSDGPFKWDSEKQGYLLSSFFWGYVITQIPFGILAKRYGSKYFLGVGMLINSVFAFLVPISAHWGFGWLLVIRFIQGLGEGPIVPCTHAMLAKWIPPNERSRMGAFVYAGAQFGSIVSMPLSGLLSEYGFAGGWPSIFYVFGAVGTVWCVVFLIWVYEDPEQHPKIAEDEKKYILSALWGTAGSSSPPVPWKSILTSLPFWAILIAHISQNYGYETFMTQLPTYMKQILHFNIKTNGLVSALPYLAMWLFSMFISQVADWMIFSGKFTHTSTRKIINAIGQYGPAIAFIIASYTGCDKTLTVALFTIGIGLNGGIYSGFKVNHLDISPRFAGILMSFTNCLANLAGLLAPVIAGYINAGIPSQAKWRIVFIICGAIYIIGATFYIIFGSGQRQSWDNPDKDEEIEKKRRKPNDVEAAKLQRIVTPSLAELGFQGVSKPNDDIIMLTRIPNAGAEILVYILQHLSGYNAFKHIRIPANKQRVLSSLHQELLVEEITSIIKQEAVPLSFDGDIKFLNFKKFDRQAPTFISLVRDPRDILLKHGNKSEENYQSGISYFCGQDSRCLVTNKWALEQAKKNVLQWYPVVGILELMEETLKILTNQFRYFFNGATDIYIKKFRKYFII</sequence>
<dbReference type="GO" id="GO:0015293">
    <property type="term" value="F:symporter activity"/>
    <property type="evidence" value="ECO:0007669"/>
    <property type="project" value="UniProtKB-KW"/>
</dbReference>
<keyword evidence="8 12" id="KW-0472">Membrane</keyword>
<dbReference type="Pfam" id="PF07690">
    <property type="entry name" value="MFS_1"/>
    <property type="match status" value="1"/>
</dbReference>
<dbReference type="Gene3D" id="1.20.1250.20">
    <property type="entry name" value="MFS general substrate transporter like domains"/>
    <property type="match status" value="2"/>
</dbReference>
<feature type="transmembrane region" description="Helical" evidence="12">
    <location>
        <begin position="204"/>
        <end position="224"/>
    </location>
</feature>
<evidence type="ECO:0000259" key="13">
    <source>
        <dbReference type="PROSITE" id="PS50850"/>
    </source>
</evidence>
<feature type="transmembrane region" description="Helical" evidence="12">
    <location>
        <begin position="399"/>
        <end position="418"/>
    </location>
</feature>
<reference evidence="14 15" key="1">
    <citation type="journal article" date="2021" name="J. Hered.">
        <title>A chromosome-level genome assembly of the parasitoid wasp, Cotesia glomerata (Hymenoptera: Braconidae).</title>
        <authorList>
            <person name="Pinto B.J."/>
            <person name="Weis J.J."/>
            <person name="Gamble T."/>
            <person name="Ode P.J."/>
            <person name="Paul R."/>
            <person name="Zaspel J.M."/>
        </authorList>
    </citation>
    <scope>NUCLEOTIDE SEQUENCE [LARGE SCALE GENOMIC DNA]</scope>
    <source>
        <strain evidence="14">CgM1</strain>
    </source>
</reference>
<dbReference type="FunFam" id="1.20.1250.20:FF:000144">
    <property type="entry name" value="Picot, isoform B"/>
    <property type="match status" value="1"/>
</dbReference>
<dbReference type="Gene3D" id="3.40.50.300">
    <property type="entry name" value="P-loop containing nucleotide triphosphate hydrolases"/>
    <property type="match status" value="2"/>
</dbReference>
<dbReference type="Proteomes" id="UP000826195">
    <property type="component" value="Unassembled WGS sequence"/>
</dbReference>
<dbReference type="PROSITE" id="PS50850">
    <property type="entry name" value="MFS"/>
    <property type="match status" value="1"/>
</dbReference>
<comment type="similarity">
    <text evidence="2">Belongs to the major facilitator superfamily. Sodium/anion cotransporter family.</text>
</comment>
<dbReference type="InterPro" id="IPR036259">
    <property type="entry name" value="MFS_trans_sf"/>
</dbReference>
<evidence type="ECO:0000256" key="12">
    <source>
        <dbReference type="SAM" id="Phobius"/>
    </source>
</evidence>
<keyword evidence="9" id="KW-0406">Ion transport</keyword>
<feature type="domain" description="Major facilitator superfamily (MFS) profile" evidence="13">
    <location>
        <begin position="39"/>
        <end position="491"/>
    </location>
</feature>
<evidence type="ECO:0000313" key="14">
    <source>
        <dbReference type="EMBL" id="KAH0552743.1"/>
    </source>
</evidence>
<evidence type="ECO:0000256" key="4">
    <source>
        <dbReference type="ARBA" id="ARBA00022692"/>
    </source>
</evidence>